<keyword evidence="2" id="KW-1185">Reference proteome</keyword>
<reference evidence="1" key="1">
    <citation type="submission" date="2021-03" db="EMBL/GenBank/DDBJ databases">
        <title>Evolutionary priming and transition to the ectomycorrhizal habit in an iconic lineage of mushroom-forming fungi: is preadaptation a requirement?</title>
        <authorList>
            <consortium name="DOE Joint Genome Institute"/>
            <person name="Looney B.P."/>
            <person name="Miyauchi S."/>
            <person name="Morin E."/>
            <person name="Drula E."/>
            <person name="Courty P.E."/>
            <person name="Chicoki N."/>
            <person name="Fauchery L."/>
            <person name="Kohler A."/>
            <person name="Kuo A."/>
            <person name="LaButti K."/>
            <person name="Pangilinan J."/>
            <person name="Lipzen A."/>
            <person name="Riley R."/>
            <person name="Andreopoulos W."/>
            <person name="He G."/>
            <person name="Johnson J."/>
            <person name="Barry K.W."/>
            <person name="Grigoriev I.V."/>
            <person name="Nagy L."/>
            <person name="Hibbett D."/>
            <person name="Henrissat B."/>
            <person name="Matheny P.B."/>
            <person name="Labbe J."/>
            <person name="Martin A.F."/>
        </authorList>
    </citation>
    <scope>NUCLEOTIDE SEQUENCE</scope>
    <source>
        <strain evidence="1">BPL698</strain>
    </source>
</reference>
<protein>
    <submittedName>
        <fullName evidence="1">Uncharacterized protein</fullName>
    </submittedName>
</protein>
<name>A0ACC0U6N5_9AGAM</name>
<dbReference type="EMBL" id="JAGFNK010000129">
    <property type="protein sequence ID" value="KAI9507349.1"/>
    <property type="molecule type" value="Genomic_DNA"/>
</dbReference>
<gene>
    <name evidence="1" type="ORF">F5148DRAFT_1149812</name>
</gene>
<evidence type="ECO:0000313" key="2">
    <source>
        <dbReference type="Proteomes" id="UP001207468"/>
    </source>
</evidence>
<accession>A0ACC0U6N5</accession>
<evidence type="ECO:0000313" key="1">
    <source>
        <dbReference type="EMBL" id="KAI9507349.1"/>
    </source>
</evidence>
<dbReference type="Proteomes" id="UP001207468">
    <property type="component" value="Unassembled WGS sequence"/>
</dbReference>
<sequence>MDHSSDNDDDCFSVQLDSTDMFPKATKTILRQRFTMRQYNLEHNSQLTNLAKAMDLIVGNFGDDDLHQILNAQLNTLAISPQAKQGILPALFGITKLTDAQLRGMLMSWSQTELDPASLSRCSTGVSVDTQLAGSSPPYQARQRSFTSNSGSGYTTWYFAKSDTNITLPPMVPQAKTGHLYVHLNTSTNSHQYWMVGINNQWDIISKGSEYPLNHNRVLSIRSNSDPSCITRASTTTTQSRKEREMREKSVPLHAC</sequence>
<proteinExistence type="predicted"/>
<organism evidence="1 2">
    <name type="scientific">Russula earlei</name>
    <dbReference type="NCBI Taxonomy" id="71964"/>
    <lineage>
        <taxon>Eukaryota</taxon>
        <taxon>Fungi</taxon>
        <taxon>Dikarya</taxon>
        <taxon>Basidiomycota</taxon>
        <taxon>Agaricomycotina</taxon>
        <taxon>Agaricomycetes</taxon>
        <taxon>Russulales</taxon>
        <taxon>Russulaceae</taxon>
        <taxon>Russula</taxon>
    </lineage>
</organism>
<comment type="caution">
    <text evidence="1">The sequence shown here is derived from an EMBL/GenBank/DDBJ whole genome shotgun (WGS) entry which is preliminary data.</text>
</comment>